<name>N9BDE7_ACIJO</name>
<sequence length="145" mass="17007">MTYNHILSLMFNKIIYSELPPKQKEIYNFQKISAYLADYGFNCIKLSDDWNGADFLAYHLNGKDTLRIQLKSRITIDKKYINKNLHIAFPIDKGWCLIDHDTLVKIVQESTNWLESASWVENGKYHSATLNKKLFSLLEPYFSVH</sequence>
<dbReference type="AlphaFoldDB" id="N9BDE7"/>
<reference evidence="1 2" key="1">
    <citation type="submission" date="2013-02" db="EMBL/GenBank/DDBJ databases">
        <title>The Genome Sequence of Acinetobacter johnsonii ANC 3681.</title>
        <authorList>
            <consortium name="The Broad Institute Genome Sequencing Platform"/>
            <consortium name="The Broad Institute Genome Sequencing Center for Infectious Disease"/>
            <person name="Cerqueira G."/>
            <person name="Feldgarden M."/>
            <person name="Courvalin P."/>
            <person name="Perichon B."/>
            <person name="Grillot-Courvalin C."/>
            <person name="Clermont D."/>
            <person name="Rocha E."/>
            <person name="Yoon E.-J."/>
            <person name="Nemec A."/>
            <person name="Walker B."/>
            <person name="Young S.K."/>
            <person name="Zeng Q."/>
            <person name="Gargeya S."/>
            <person name="Fitzgerald M."/>
            <person name="Haas B."/>
            <person name="Abouelleil A."/>
            <person name="Alvarado L."/>
            <person name="Arachchi H.M."/>
            <person name="Berlin A.M."/>
            <person name="Chapman S.B."/>
            <person name="Dewar J."/>
            <person name="Goldberg J."/>
            <person name="Griggs A."/>
            <person name="Gujja S."/>
            <person name="Hansen M."/>
            <person name="Howarth C."/>
            <person name="Imamovic A."/>
            <person name="Larimer J."/>
            <person name="McCowan C."/>
            <person name="Murphy C."/>
            <person name="Neiman D."/>
            <person name="Pearson M."/>
            <person name="Priest M."/>
            <person name="Roberts A."/>
            <person name="Saif S."/>
            <person name="Shea T."/>
            <person name="Sisk P."/>
            <person name="Sykes S."/>
            <person name="Wortman J."/>
            <person name="Nusbaum C."/>
            <person name="Birren B."/>
        </authorList>
    </citation>
    <scope>NUCLEOTIDE SEQUENCE [LARGE SCALE GENOMIC DNA]</scope>
    <source>
        <strain evidence="1 2">ANC 3681</strain>
    </source>
</reference>
<dbReference type="RefSeq" id="WP_004983997.1">
    <property type="nucleotide sequence ID" value="NZ_KB849707.1"/>
</dbReference>
<evidence type="ECO:0000313" key="2">
    <source>
        <dbReference type="Proteomes" id="UP000018444"/>
    </source>
</evidence>
<evidence type="ECO:0000313" key="1">
    <source>
        <dbReference type="EMBL" id="ENV71622.1"/>
    </source>
</evidence>
<gene>
    <name evidence="1" type="ORF">F946_02982</name>
</gene>
<organism evidence="1 2">
    <name type="scientific">Acinetobacter johnsonii ANC 3681</name>
    <dbReference type="NCBI Taxonomy" id="1217662"/>
    <lineage>
        <taxon>Bacteria</taxon>
        <taxon>Pseudomonadati</taxon>
        <taxon>Pseudomonadota</taxon>
        <taxon>Gammaproteobacteria</taxon>
        <taxon>Moraxellales</taxon>
        <taxon>Moraxellaceae</taxon>
        <taxon>Acinetobacter</taxon>
    </lineage>
</organism>
<proteinExistence type="predicted"/>
<accession>N9BDE7</accession>
<dbReference type="EMBL" id="APPZ01000009">
    <property type="protein sequence ID" value="ENV71622.1"/>
    <property type="molecule type" value="Genomic_DNA"/>
</dbReference>
<comment type="caution">
    <text evidence="1">The sequence shown here is derived from an EMBL/GenBank/DDBJ whole genome shotgun (WGS) entry which is preliminary data.</text>
</comment>
<dbReference type="Proteomes" id="UP000018444">
    <property type="component" value="Unassembled WGS sequence"/>
</dbReference>
<dbReference type="HOGENOM" id="CLU_152360_0_0_6"/>
<dbReference type="GeneID" id="56340127"/>
<protein>
    <submittedName>
        <fullName evidence="1">Uncharacterized protein</fullName>
    </submittedName>
</protein>